<evidence type="ECO:0000313" key="2">
    <source>
        <dbReference type="Proteomes" id="UP000584642"/>
    </source>
</evidence>
<accession>A0ABX2TI47</accession>
<dbReference type="EMBL" id="JABFDB010000021">
    <property type="protein sequence ID" value="NYZ22744.1"/>
    <property type="molecule type" value="Genomic_DNA"/>
</dbReference>
<dbReference type="InterPro" id="IPR012347">
    <property type="entry name" value="Ferritin-like"/>
</dbReference>
<dbReference type="PANTHER" id="PTHR30458">
    <property type="entry name" value="PHENYLACETIC ACID DEGRADATION PROTEIN PAA"/>
    <property type="match status" value="1"/>
</dbReference>
<keyword evidence="2" id="KW-1185">Reference proteome</keyword>
<proteinExistence type="predicted"/>
<sequence>MTDDTLRSALVDYALRLGDTSLVLGHRLSEWCGHAPELEEDLALANMALDLVGHARMWLAFAGETEGKGRDEDRLAYHRDGFDYRNHLLVEQPNRDFGHTIARQFLHDAWSVGLYERLASSANPEVAGIAAKAVKEVRYHLRHSGEWVVRLGDGTEKSRAIMADAFDRLSRYTDEMFEADGVERTLTAAGIAPDPEELRAGWEARVDAVLAEATLSRPAIHGRQTGGRSGRHTEHLGHLLAEMQFLQRAYPGATW</sequence>
<organism evidence="1 2">
    <name type="scientific">Azospirillum oleiclasticum</name>
    <dbReference type="NCBI Taxonomy" id="2735135"/>
    <lineage>
        <taxon>Bacteria</taxon>
        <taxon>Pseudomonadati</taxon>
        <taxon>Pseudomonadota</taxon>
        <taxon>Alphaproteobacteria</taxon>
        <taxon>Rhodospirillales</taxon>
        <taxon>Azospirillaceae</taxon>
        <taxon>Azospirillum</taxon>
    </lineage>
</organism>
<name>A0ABX2TI47_9PROT</name>
<evidence type="ECO:0000313" key="1">
    <source>
        <dbReference type="EMBL" id="NYZ22744.1"/>
    </source>
</evidence>
<dbReference type="Proteomes" id="UP000584642">
    <property type="component" value="Unassembled WGS sequence"/>
</dbReference>
<dbReference type="InterPro" id="IPR011882">
    <property type="entry name" value="PaaC"/>
</dbReference>
<dbReference type="PANTHER" id="PTHR30458:SF0">
    <property type="entry name" value="1,2-PHENYLACETYL-COA EPOXIDASE, SUBUNIT C"/>
    <property type="match status" value="1"/>
</dbReference>
<reference evidence="1 2" key="1">
    <citation type="submission" date="2020-05" db="EMBL/GenBank/DDBJ databases">
        <title>Azospirillum oleiclasticum sp. nov, a nitrogen-fixing and heavy crude oil-emulsifying bacterium isolated from the crude oil of Yumen Oilfield.</title>
        <authorList>
            <person name="Wu D."/>
            <person name="Cai M."/>
            <person name="Zhang X."/>
        </authorList>
    </citation>
    <scope>NUCLEOTIDE SEQUENCE [LARGE SCALE GENOMIC DNA]</scope>
    <source>
        <strain evidence="1 2">ROY-1-1-2</strain>
    </source>
</reference>
<dbReference type="SUPFAM" id="SSF47240">
    <property type="entry name" value="Ferritin-like"/>
    <property type="match status" value="1"/>
</dbReference>
<gene>
    <name evidence="1" type="primary">paaC</name>
    <name evidence="1" type="ORF">HND93_23785</name>
</gene>
<comment type="caution">
    <text evidence="1">The sequence shown here is derived from an EMBL/GenBank/DDBJ whole genome shotgun (WGS) entry which is preliminary data.</text>
</comment>
<dbReference type="RefSeq" id="WP_180284515.1">
    <property type="nucleotide sequence ID" value="NZ_JABFDB010000021.1"/>
</dbReference>
<dbReference type="Pfam" id="PF05138">
    <property type="entry name" value="PaaA_PaaC"/>
    <property type="match status" value="1"/>
</dbReference>
<dbReference type="NCBIfam" id="TIGR02158">
    <property type="entry name" value="PA_CoA_Oxy3"/>
    <property type="match status" value="1"/>
</dbReference>
<dbReference type="PIRSF" id="PIRSF037834">
    <property type="entry name" value="PA_CoA_Oase3"/>
    <property type="match status" value="1"/>
</dbReference>
<dbReference type="InterPro" id="IPR007814">
    <property type="entry name" value="PaaA_PaaC"/>
</dbReference>
<dbReference type="InterPro" id="IPR052703">
    <property type="entry name" value="Aromatic_CoA_ox/epox"/>
</dbReference>
<dbReference type="InterPro" id="IPR009078">
    <property type="entry name" value="Ferritin-like_SF"/>
</dbReference>
<protein>
    <submittedName>
        <fullName evidence="1">Phenylacetate-CoA oxygenase subunit PaaC</fullName>
    </submittedName>
</protein>
<dbReference type="Gene3D" id="1.20.1260.10">
    <property type="match status" value="1"/>
</dbReference>